<gene>
    <name evidence="1" type="ORF">HPB52_008225</name>
</gene>
<dbReference type="VEuPathDB" id="VectorBase:RSAN_051515"/>
<name>A0A9D4QD12_RHISA</name>
<keyword evidence="2" id="KW-1185">Reference proteome</keyword>
<dbReference type="VEuPathDB" id="VectorBase:RSAN_057497"/>
<sequence>MELDPASGLSARILLLPQWRSGASRDAPHLTPLSLRQTFASYEQNQGDFSVLFPGHYYLSAQRETQVLGYSVAYRVVKILPWFCAVVSTANNGTQPGFFEVPQRGNDTADRLLDITYPAGVTSSLDSLEKVQPGDDLFRGYGSWLTDSMPKSPLLLVQKCFAILTDCWSMVMLLLVSGDIEENPGPNSGSKVTEMLQAIIDRQEESDRKIA</sequence>
<dbReference type="EMBL" id="JABSTV010001246">
    <property type="protein sequence ID" value="KAH7976021.1"/>
    <property type="molecule type" value="Genomic_DNA"/>
</dbReference>
<organism evidence="1 2">
    <name type="scientific">Rhipicephalus sanguineus</name>
    <name type="common">Brown dog tick</name>
    <name type="synonym">Ixodes sanguineus</name>
    <dbReference type="NCBI Taxonomy" id="34632"/>
    <lineage>
        <taxon>Eukaryota</taxon>
        <taxon>Metazoa</taxon>
        <taxon>Ecdysozoa</taxon>
        <taxon>Arthropoda</taxon>
        <taxon>Chelicerata</taxon>
        <taxon>Arachnida</taxon>
        <taxon>Acari</taxon>
        <taxon>Parasitiformes</taxon>
        <taxon>Ixodida</taxon>
        <taxon>Ixodoidea</taxon>
        <taxon>Ixodidae</taxon>
        <taxon>Rhipicephalinae</taxon>
        <taxon>Rhipicephalus</taxon>
        <taxon>Rhipicephalus</taxon>
    </lineage>
</organism>
<evidence type="ECO:0000313" key="1">
    <source>
        <dbReference type="EMBL" id="KAH7976021.1"/>
    </source>
</evidence>
<protein>
    <submittedName>
        <fullName evidence="1">Uncharacterized protein</fullName>
    </submittedName>
</protein>
<dbReference type="Proteomes" id="UP000821837">
    <property type="component" value="Chromosome 10"/>
</dbReference>
<proteinExistence type="predicted"/>
<reference evidence="1" key="2">
    <citation type="submission" date="2021-09" db="EMBL/GenBank/DDBJ databases">
        <authorList>
            <person name="Jia N."/>
            <person name="Wang J."/>
            <person name="Shi W."/>
            <person name="Du L."/>
            <person name="Sun Y."/>
            <person name="Zhan W."/>
            <person name="Jiang J."/>
            <person name="Wang Q."/>
            <person name="Zhang B."/>
            <person name="Ji P."/>
            <person name="Sakyi L.B."/>
            <person name="Cui X."/>
            <person name="Yuan T."/>
            <person name="Jiang B."/>
            <person name="Yang W."/>
            <person name="Lam T.T.-Y."/>
            <person name="Chang Q."/>
            <person name="Ding S."/>
            <person name="Wang X."/>
            <person name="Zhu J."/>
            <person name="Ruan X."/>
            <person name="Zhao L."/>
            <person name="Wei J."/>
            <person name="Que T."/>
            <person name="Du C."/>
            <person name="Cheng J."/>
            <person name="Dai P."/>
            <person name="Han X."/>
            <person name="Huang E."/>
            <person name="Gao Y."/>
            <person name="Liu J."/>
            <person name="Shao H."/>
            <person name="Ye R."/>
            <person name="Li L."/>
            <person name="Wei W."/>
            <person name="Wang X."/>
            <person name="Wang C."/>
            <person name="Huo Q."/>
            <person name="Li W."/>
            <person name="Guo W."/>
            <person name="Chen H."/>
            <person name="Chen S."/>
            <person name="Zhou L."/>
            <person name="Zhou L."/>
            <person name="Ni X."/>
            <person name="Tian J."/>
            <person name="Zhou Y."/>
            <person name="Sheng Y."/>
            <person name="Liu T."/>
            <person name="Pan Y."/>
            <person name="Xia L."/>
            <person name="Li J."/>
            <person name="Zhao F."/>
            <person name="Cao W."/>
        </authorList>
    </citation>
    <scope>NUCLEOTIDE SEQUENCE</scope>
    <source>
        <strain evidence="1">Rsan-2018</strain>
        <tissue evidence="1">Larvae</tissue>
    </source>
</reference>
<accession>A0A9D4QD12</accession>
<dbReference type="AlphaFoldDB" id="A0A9D4QD12"/>
<comment type="caution">
    <text evidence="1">The sequence shown here is derived from an EMBL/GenBank/DDBJ whole genome shotgun (WGS) entry which is preliminary data.</text>
</comment>
<reference evidence="1" key="1">
    <citation type="journal article" date="2020" name="Cell">
        <title>Large-Scale Comparative Analyses of Tick Genomes Elucidate Their Genetic Diversity and Vector Capacities.</title>
        <authorList>
            <consortium name="Tick Genome and Microbiome Consortium (TIGMIC)"/>
            <person name="Jia N."/>
            <person name="Wang J."/>
            <person name="Shi W."/>
            <person name="Du L."/>
            <person name="Sun Y."/>
            <person name="Zhan W."/>
            <person name="Jiang J.F."/>
            <person name="Wang Q."/>
            <person name="Zhang B."/>
            <person name="Ji P."/>
            <person name="Bell-Sakyi L."/>
            <person name="Cui X.M."/>
            <person name="Yuan T.T."/>
            <person name="Jiang B.G."/>
            <person name="Yang W.F."/>
            <person name="Lam T.T."/>
            <person name="Chang Q.C."/>
            <person name="Ding S.J."/>
            <person name="Wang X.J."/>
            <person name="Zhu J.G."/>
            <person name="Ruan X.D."/>
            <person name="Zhao L."/>
            <person name="Wei J.T."/>
            <person name="Ye R.Z."/>
            <person name="Que T.C."/>
            <person name="Du C.H."/>
            <person name="Zhou Y.H."/>
            <person name="Cheng J.X."/>
            <person name="Dai P.F."/>
            <person name="Guo W.B."/>
            <person name="Han X.H."/>
            <person name="Huang E.J."/>
            <person name="Li L.F."/>
            <person name="Wei W."/>
            <person name="Gao Y.C."/>
            <person name="Liu J.Z."/>
            <person name="Shao H.Z."/>
            <person name="Wang X."/>
            <person name="Wang C.C."/>
            <person name="Yang T.C."/>
            <person name="Huo Q.B."/>
            <person name="Li W."/>
            <person name="Chen H.Y."/>
            <person name="Chen S.E."/>
            <person name="Zhou L.G."/>
            <person name="Ni X.B."/>
            <person name="Tian J.H."/>
            <person name="Sheng Y."/>
            <person name="Liu T."/>
            <person name="Pan Y.S."/>
            <person name="Xia L.Y."/>
            <person name="Li J."/>
            <person name="Zhao F."/>
            <person name="Cao W.C."/>
        </authorList>
    </citation>
    <scope>NUCLEOTIDE SEQUENCE</scope>
    <source>
        <strain evidence="1">Rsan-2018</strain>
    </source>
</reference>
<evidence type="ECO:0000313" key="2">
    <source>
        <dbReference type="Proteomes" id="UP000821837"/>
    </source>
</evidence>